<evidence type="ECO:0000313" key="4">
    <source>
        <dbReference type="Proteomes" id="UP000318571"/>
    </source>
</evidence>
<reference evidence="3 4" key="1">
    <citation type="journal article" date="2018" name="Nat. Ecol. Evol.">
        <title>Genomic signatures of mitonuclear coevolution across populations of Tigriopus californicus.</title>
        <authorList>
            <person name="Barreto F.S."/>
            <person name="Watson E.T."/>
            <person name="Lima T.G."/>
            <person name="Willett C.S."/>
            <person name="Edmands S."/>
            <person name="Li W."/>
            <person name="Burton R.S."/>
        </authorList>
    </citation>
    <scope>NUCLEOTIDE SEQUENCE [LARGE SCALE GENOMIC DNA]</scope>
    <source>
        <strain evidence="3 4">San Diego</strain>
    </source>
</reference>
<feature type="domain" description="Apple" evidence="2">
    <location>
        <begin position="27"/>
        <end position="71"/>
    </location>
</feature>
<evidence type="ECO:0000313" key="3">
    <source>
        <dbReference type="EMBL" id="TRY71655.1"/>
    </source>
</evidence>
<dbReference type="InterPro" id="IPR003609">
    <property type="entry name" value="Pan_app"/>
</dbReference>
<protein>
    <recommendedName>
        <fullName evidence="2">Apple domain-containing protein</fullName>
    </recommendedName>
</protein>
<gene>
    <name evidence="3" type="ORF">TCAL_14861</name>
</gene>
<dbReference type="AlphaFoldDB" id="A0A553P1T7"/>
<dbReference type="Gene3D" id="3.50.4.10">
    <property type="entry name" value="Hepatocyte Growth Factor"/>
    <property type="match status" value="1"/>
</dbReference>
<feature type="chain" id="PRO_5021732786" description="Apple domain-containing protein" evidence="1">
    <location>
        <begin position="20"/>
        <end position="177"/>
    </location>
</feature>
<dbReference type="Proteomes" id="UP000318571">
    <property type="component" value="Chromosome 7"/>
</dbReference>
<accession>A0A553P1T7</accession>
<organism evidence="3 4">
    <name type="scientific">Tigriopus californicus</name>
    <name type="common">Marine copepod</name>
    <dbReference type="NCBI Taxonomy" id="6832"/>
    <lineage>
        <taxon>Eukaryota</taxon>
        <taxon>Metazoa</taxon>
        <taxon>Ecdysozoa</taxon>
        <taxon>Arthropoda</taxon>
        <taxon>Crustacea</taxon>
        <taxon>Multicrustacea</taxon>
        <taxon>Hexanauplia</taxon>
        <taxon>Copepoda</taxon>
        <taxon>Harpacticoida</taxon>
        <taxon>Harpacticidae</taxon>
        <taxon>Tigriopus</taxon>
    </lineage>
</organism>
<evidence type="ECO:0000259" key="2">
    <source>
        <dbReference type="Pfam" id="PF00024"/>
    </source>
</evidence>
<proteinExistence type="predicted"/>
<keyword evidence="1" id="KW-0732">Signal</keyword>
<sequence>MKADVLFSWLFFWFHDVMAQKGLQCFVPGECLDSQILGAMPTNSSRECWRHCQSVTGCTWFTFYKDSQVCTPLSGCLRLSNEKCQDNCISGEEECPEVQCGVHGRCYGALEGIRKVANAKECASMCGHRDECFWNTYDPEHESCMMTNDCPLLDRSCSNCSSSERDCTAEMDANIGN</sequence>
<dbReference type="EMBL" id="VCGU01000008">
    <property type="protein sequence ID" value="TRY71655.1"/>
    <property type="molecule type" value="Genomic_DNA"/>
</dbReference>
<comment type="caution">
    <text evidence="3">The sequence shown here is derived from an EMBL/GenBank/DDBJ whole genome shotgun (WGS) entry which is preliminary data.</text>
</comment>
<feature type="signal peptide" evidence="1">
    <location>
        <begin position="1"/>
        <end position="19"/>
    </location>
</feature>
<evidence type="ECO:0000256" key="1">
    <source>
        <dbReference type="SAM" id="SignalP"/>
    </source>
</evidence>
<keyword evidence="4" id="KW-1185">Reference proteome</keyword>
<name>A0A553P1T7_TIGCA</name>
<dbReference type="Pfam" id="PF00024">
    <property type="entry name" value="PAN_1"/>
    <property type="match status" value="1"/>
</dbReference>